<dbReference type="FunFam" id="3.40.50.2300:FF:000002">
    <property type="entry name" value="DNA-binding response regulator PhoP"/>
    <property type="match status" value="1"/>
</dbReference>
<keyword evidence="4 7" id="KW-0238">DNA-binding</keyword>
<evidence type="ECO:0000313" key="11">
    <source>
        <dbReference type="Proteomes" id="UP000612893"/>
    </source>
</evidence>
<feature type="domain" description="OmpR/PhoB-type" evidence="9">
    <location>
        <begin position="124"/>
        <end position="222"/>
    </location>
</feature>
<evidence type="ECO:0000313" key="10">
    <source>
        <dbReference type="EMBL" id="MBJ7598056.1"/>
    </source>
</evidence>
<proteinExistence type="predicted"/>
<feature type="modified residue" description="4-aspartylphosphate" evidence="6">
    <location>
        <position position="51"/>
    </location>
</feature>
<dbReference type="Pfam" id="PF00486">
    <property type="entry name" value="Trans_reg_C"/>
    <property type="match status" value="1"/>
</dbReference>
<evidence type="ECO:0000256" key="7">
    <source>
        <dbReference type="PROSITE-ProRule" id="PRU01091"/>
    </source>
</evidence>
<evidence type="ECO:0000256" key="5">
    <source>
        <dbReference type="ARBA" id="ARBA00023163"/>
    </source>
</evidence>
<evidence type="ECO:0000256" key="2">
    <source>
        <dbReference type="ARBA" id="ARBA00023012"/>
    </source>
</evidence>
<keyword evidence="11" id="KW-1185">Reference proteome</keyword>
<sequence>MRILIVEDDERLASSLHRGLEEAGMAVDTAADGDEAMHMAYAAAYDVIVLDVMLPARDGYTVATSLREKSVDSPILMLTGLGAVEDRVHGLEVGADDYLVKPFSLRELIARIKALSRRHLPDRASVLVAGKLRQDITAHRVTVSEAEVELTAKEFAILEFFMLHRGQLLSREQILENVWDWDLEDGRNLVEVYIARLRRKLAQAGAGDPFVTIRGAGYRFEPA</sequence>
<dbReference type="InterPro" id="IPR001789">
    <property type="entry name" value="Sig_transdc_resp-reg_receiver"/>
</dbReference>
<dbReference type="InterPro" id="IPR011006">
    <property type="entry name" value="CheY-like_superfamily"/>
</dbReference>
<dbReference type="GO" id="GO:0003677">
    <property type="term" value="F:DNA binding"/>
    <property type="evidence" value="ECO:0007669"/>
    <property type="project" value="UniProtKB-UniRule"/>
</dbReference>
<feature type="DNA-binding region" description="OmpR/PhoB-type" evidence="7">
    <location>
        <begin position="124"/>
        <end position="222"/>
    </location>
</feature>
<dbReference type="InterPro" id="IPR039420">
    <property type="entry name" value="WalR-like"/>
</dbReference>
<dbReference type="CDD" id="cd00383">
    <property type="entry name" value="trans_reg_C"/>
    <property type="match status" value="1"/>
</dbReference>
<keyword evidence="5" id="KW-0804">Transcription</keyword>
<dbReference type="EMBL" id="JAEKNR010000090">
    <property type="protein sequence ID" value="MBJ7598056.1"/>
    <property type="molecule type" value="Genomic_DNA"/>
</dbReference>
<evidence type="ECO:0000259" key="8">
    <source>
        <dbReference type="PROSITE" id="PS50110"/>
    </source>
</evidence>
<dbReference type="AlphaFoldDB" id="A0A934N6Y7"/>
<accession>A0A934N6Y7</accession>
<dbReference type="PANTHER" id="PTHR48111:SF22">
    <property type="entry name" value="REGULATOR OF RPOS"/>
    <property type="match status" value="1"/>
</dbReference>
<dbReference type="PANTHER" id="PTHR48111">
    <property type="entry name" value="REGULATOR OF RPOS"/>
    <property type="match status" value="1"/>
</dbReference>
<dbReference type="InterPro" id="IPR036388">
    <property type="entry name" value="WH-like_DNA-bd_sf"/>
</dbReference>
<reference evidence="10" key="1">
    <citation type="submission" date="2020-10" db="EMBL/GenBank/DDBJ databases">
        <title>Ca. Dormibacterota MAGs.</title>
        <authorList>
            <person name="Montgomery K."/>
        </authorList>
    </citation>
    <scope>NUCLEOTIDE SEQUENCE [LARGE SCALE GENOMIC DNA]</scope>
    <source>
        <strain evidence="10">SC8812_S17_10</strain>
    </source>
</reference>
<keyword evidence="1 6" id="KW-0597">Phosphoprotein</keyword>
<feature type="domain" description="Response regulatory" evidence="8">
    <location>
        <begin position="2"/>
        <end position="116"/>
    </location>
</feature>
<evidence type="ECO:0000256" key="1">
    <source>
        <dbReference type="ARBA" id="ARBA00022553"/>
    </source>
</evidence>
<keyword evidence="2" id="KW-0902">Two-component regulatory system</keyword>
<dbReference type="SMART" id="SM00448">
    <property type="entry name" value="REC"/>
    <property type="match status" value="1"/>
</dbReference>
<evidence type="ECO:0000256" key="4">
    <source>
        <dbReference type="ARBA" id="ARBA00023125"/>
    </source>
</evidence>
<evidence type="ECO:0000259" key="9">
    <source>
        <dbReference type="PROSITE" id="PS51755"/>
    </source>
</evidence>
<dbReference type="RefSeq" id="WP_338200775.1">
    <property type="nucleotide sequence ID" value="NZ_JAEKNR010000090.1"/>
</dbReference>
<dbReference type="SUPFAM" id="SSF52172">
    <property type="entry name" value="CheY-like"/>
    <property type="match status" value="1"/>
</dbReference>
<keyword evidence="3" id="KW-0805">Transcription regulation</keyword>
<evidence type="ECO:0000256" key="3">
    <source>
        <dbReference type="ARBA" id="ARBA00023015"/>
    </source>
</evidence>
<dbReference type="SMART" id="SM00862">
    <property type="entry name" value="Trans_reg_C"/>
    <property type="match status" value="1"/>
</dbReference>
<organism evidence="10 11">
    <name type="scientific">Candidatus Nephthysia bennettiae</name>
    <dbReference type="NCBI Taxonomy" id="3127016"/>
    <lineage>
        <taxon>Bacteria</taxon>
        <taxon>Bacillati</taxon>
        <taxon>Candidatus Dormiibacterota</taxon>
        <taxon>Candidatus Dormibacteria</taxon>
        <taxon>Candidatus Dormibacterales</taxon>
        <taxon>Candidatus Dormibacteraceae</taxon>
        <taxon>Candidatus Nephthysia</taxon>
    </lineage>
</organism>
<dbReference type="Gene3D" id="1.10.10.10">
    <property type="entry name" value="Winged helix-like DNA-binding domain superfamily/Winged helix DNA-binding domain"/>
    <property type="match status" value="1"/>
</dbReference>
<dbReference type="PROSITE" id="PS51755">
    <property type="entry name" value="OMPR_PHOB"/>
    <property type="match status" value="1"/>
</dbReference>
<comment type="caution">
    <text evidence="10">The sequence shown here is derived from an EMBL/GenBank/DDBJ whole genome shotgun (WGS) entry which is preliminary data.</text>
</comment>
<name>A0A934N6Y7_9BACT</name>
<dbReference type="Gene3D" id="6.10.250.690">
    <property type="match status" value="1"/>
</dbReference>
<dbReference type="InterPro" id="IPR001867">
    <property type="entry name" value="OmpR/PhoB-type_DNA-bd"/>
</dbReference>
<dbReference type="Pfam" id="PF00072">
    <property type="entry name" value="Response_reg"/>
    <property type="match status" value="1"/>
</dbReference>
<dbReference type="Proteomes" id="UP000612893">
    <property type="component" value="Unassembled WGS sequence"/>
</dbReference>
<dbReference type="GO" id="GO:0000160">
    <property type="term" value="P:phosphorelay signal transduction system"/>
    <property type="evidence" value="ECO:0007669"/>
    <property type="project" value="UniProtKB-KW"/>
</dbReference>
<evidence type="ECO:0000256" key="6">
    <source>
        <dbReference type="PROSITE-ProRule" id="PRU00169"/>
    </source>
</evidence>
<gene>
    <name evidence="10" type="ORF">JF922_08205</name>
</gene>
<dbReference type="Gene3D" id="3.40.50.2300">
    <property type="match status" value="1"/>
</dbReference>
<protein>
    <submittedName>
        <fullName evidence="10">Response regulator transcription factor</fullName>
    </submittedName>
</protein>
<dbReference type="PROSITE" id="PS50110">
    <property type="entry name" value="RESPONSE_REGULATORY"/>
    <property type="match status" value="1"/>
</dbReference>